<feature type="region of interest" description="Disordered" evidence="2">
    <location>
        <begin position="220"/>
        <end position="246"/>
    </location>
</feature>
<dbReference type="GO" id="GO:0008179">
    <property type="term" value="F:adenylate cyclase binding"/>
    <property type="evidence" value="ECO:0007669"/>
    <property type="project" value="TreeGrafter"/>
</dbReference>
<evidence type="ECO:0000259" key="3">
    <source>
        <dbReference type="PROSITE" id="PS51329"/>
    </source>
</evidence>
<reference evidence="4" key="1">
    <citation type="journal article" date="2011" name="PLoS Biol.">
        <title>Gene gain and loss during evolution of obligate parasitism in the white rust pathogen of Arabidopsis thaliana.</title>
        <authorList>
            <person name="Kemen E."/>
            <person name="Gardiner A."/>
            <person name="Schultz-Larsen T."/>
            <person name="Kemen A.C."/>
            <person name="Balmuth A.L."/>
            <person name="Robert-Seilaniantz A."/>
            <person name="Bailey K."/>
            <person name="Holub E."/>
            <person name="Studholme D.J."/>
            <person name="Maclean D."/>
            <person name="Jones J.D."/>
        </authorList>
    </citation>
    <scope>NUCLEOTIDE SEQUENCE</scope>
</reference>
<dbReference type="InterPro" id="IPR017901">
    <property type="entry name" value="C-CAP_CF_C-like"/>
</dbReference>
<dbReference type="GO" id="GO:0019933">
    <property type="term" value="P:cAMP-mediated signaling"/>
    <property type="evidence" value="ECO:0007669"/>
    <property type="project" value="TreeGrafter"/>
</dbReference>
<protein>
    <submittedName>
        <fullName evidence="4">Adenylyl cyclaseassociated protein putative</fullName>
    </submittedName>
</protein>
<dbReference type="GO" id="GO:0007015">
    <property type="term" value="P:actin filament organization"/>
    <property type="evidence" value="ECO:0007669"/>
    <property type="project" value="TreeGrafter"/>
</dbReference>
<dbReference type="InterPro" id="IPR006599">
    <property type="entry name" value="CARP_motif"/>
</dbReference>
<dbReference type="EMBL" id="FR824238">
    <property type="protein sequence ID" value="CCA23430.1"/>
    <property type="molecule type" value="Genomic_DNA"/>
</dbReference>
<feature type="compositionally biased region" description="Basic and acidic residues" evidence="2">
    <location>
        <begin position="227"/>
        <end position="236"/>
    </location>
</feature>
<dbReference type="InterPro" id="IPR036223">
    <property type="entry name" value="CAP_C_sf"/>
</dbReference>
<dbReference type="SUPFAM" id="SSF69340">
    <property type="entry name" value="C-terminal domain of adenylylcyclase associated protein"/>
    <property type="match status" value="1"/>
</dbReference>
<accession>F0WQ25</accession>
<gene>
    <name evidence="4" type="primary">AlNc14C193G8507</name>
    <name evidence="4" type="ORF">ALNC14_095740</name>
</gene>
<evidence type="ECO:0000313" key="4">
    <source>
        <dbReference type="EMBL" id="CCA23430.1"/>
    </source>
</evidence>
<dbReference type="InterPro" id="IPR016098">
    <property type="entry name" value="CAP/MinC_C"/>
</dbReference>
<dbReference type="Gene3D" id="1.25.40.330">
    <property type="entry name" value="Adenylate cyclase-associated CAP, N-terminal domain"/>
    <property type="match status" value="1"/>
</dbReference>
<sequence length="411" mass="45517">MEAVQPLQHLLQSLTERISALEDKIGTGGQPSQSPATENLSILAYDELVSQYLPPFIKSCDTLGDDIKTLGGITQKAFQVQRDFIVMASEYRKPSQLTPDLLSGIQACLKDMGTFRNNAKENPNHVKMVNEGIQALGWICEEFAPKAFVESYIGGSDFWGNKIRTEYKAANPSQIEFVSTFKSLLLGLMEYVKNHHVNGLQWNVKGQDVSSYKASSSSKTTETVSAKVEKEPETKKSITAPSNVKPMSTPKTAFCEQRGEHWFIEHQRDNVTTISDTHLGQKVYIFGCIDATIVMEGKVNTITLDSCKNTKLLFDDVVSSFEIINGKNIQAQCKGIVPSVAIDKTDGCMVYVSWEGRDVNFITSKSSEMNVSLPSGPGSDEMIERPLPEQFIHRISKELSISSEVSDLYSS</sequence>
<dbReference type="SUPFAM" id="SSF101278">
    <property type="entry name" value="N-terminal domain of adenylylcyclase associated protein, CAP"/>
    <property type="match status" value="1"/>
</dbReference>
<evidence type="ECO:0000256" key="2">
    <source>
        <dbReference type="SAM" id="MobiDB-lite"/>
    </source>
</evidence>
<organism evidence="4">
    <name type="scientific">Albugo laibachii Nc14</name>
    <dbReference type="NCBI Taxonomy" id="890382"/>
    <lineage>
        <taxon>Eukaryota</taxon>
        <taxon>Sar</taxon>
        <taxon>Stramenopiles</taxon>
        <taxon>Oomycota</taxon>
        <taxon>Peronosporomycetes</taxon>
        <taxon>Albuginales</taxon>
        <taxon>Albuginaceae</taxon>
        <taxon>Albugo</taxon>
    </lineage>
</organism>
<dbReference type="InterPro" id="IPR013912">
    <property type="entry name" value="Adenylate_cyclase-assoc_CAP_C"/>
</dbReference>
<dbReference type="GO" id="GO:0005737">
    <property type="term" value="C:cytoplasm"/>
    <property type="evidence" value="ECO:0007669"/>
    <property type="project" value="TreeGrafter"/>
</dbReference>
<reference evidence="4" key="2">
    <citation type="submission" date="2011-02" db="EMBL/GenBank/DDBJ databases">
        <authorList>
            <person name="MacLean D."/>
        </authorList>
    </citation>
    <scope>NUCLEOTIDE SEQUENCE</scope>
</reference>
<dbReference type="PANTHER" id="PTHR10652:SF0">
    <property type="entry name" value="ADENYLYL CYCLASE-ASSOCIATED PROTEIN"/>
    <property type="match status" value="1"/>
</dbReference>
<dbReference type="Pfam" id="PF21938">
    <property type="entry name" value="CAP_N"/>
    <property type="match status" value="1"/>
</dbReference>
<dbReference type="GO" id="GO:0003779">
    <property type="term" value="F:actin binding"/>
    <property type="evidence" value="ECO:0007669"/>
    <property type="project" value="InterPro"/>
</dbReference>
<comment type="similarity">
    <text evidence="1">Belongs to the CAP family.</text>
</comment>
<dbReference type="SMART" id="SM00673">
    <property type="entry name" value="CARP"/>
    <property type="match status" value="2"/>
</dbReference>
<dbReference type="HOGENOM" id="CLU_015780_1_0_1"/>
<dbReference type="PANTHER" id="PTHR10652">
    <property type="entry name" value="ADENYLYL CYCLASE-ASSOCIATED PROTEIN"/>
    <property type="match status" value="1"/>
</dbReference>
<dbReference type="Gene3D" id="2.160.20.70">
    <property type="match status" value="1"/>
</dbReference>
<dbReference type="AlphaFoldDB" id="F0WQ25"/>
<dbReference type="InterPro" id="IPR001837">
    <property type="entry name" value="Adenylate_cyclase-assoc_CAP"/>
</dbReference>
<evidence type="ECO:0000256" key="1">
    <source>
        <dbReference type="ARBA" id="ARBA00007659"/>
    </source>
</evidence>
<dbReference type="InterPro" id="IPR053950">
    <property type="entry name" value="CAP_N"/>
</dbReference>
<dbReference type="InterPro" id="IPR036222">
    <property type="entry name" value="CAP_N_sf"/>
</dbReference>
<feature type="domain" description="C-CAP/cofactor C-like" evidence="3">
    <location>
        <begin position="250"/>
        <end position="387"/>
    </location>
</feature>
<proteinExistence type="inferred from homology"/>
<dbReference type="FunFam" id="1.25.40.330:FF:000001">
    <property type="entry name" value="Adenylyl cyclase-associated protein"/>
    <property type="match status" value="1"/>
</dbReference>
<feature type="compositionally biased region" description="Polar residues" evidence="2">
    <location>
        <begin position="237"/>
        <end position="246"/>
    </location>
</feature>
<name>F0WQ25_9STRA</name>
<dbReference type="PROSITE" id="PS51329">
    <property type="entry name" value="C_CAP_COFACTOR_C"/>
    <property type="match status" value="1"/>
</dbReference>
<dbReference type="Pfam" id="PF08603">
    <property type="entry name" value="CAP_C"/>
    <property type="match status" value="1"/>
</dbReference>